<feature type="transmembrane region" description="Helical" evidence="6">
    <location>
        <begin position="46"/>
        <end position="63"/>
    </location>
</feature>
<keyword evidence="9" id="KW-1185">Reference proteome</keyword>
<comment type="caution">
    <text evidence="8">The sequence shown here is derived from an EMBL/GenBank/DDBJ whole genome shotgun (WGS) entry which is preliminary data.</text>
</comment>
<feature type="transmembrane region" description="Helical" evidence="6">
    <location>
        <begin position="366"/>
        <end position="387"/>
    </location>
</feature>
<dbReference type="EMBL" id="JACLAW010000007">
    <property type="protein sequence ID" value="MBC2665892.1"/>
    <property type="molecule type" value="Genomic_DNA"/>
</dbReference>
<feature type="transmembrane region" description="Helical" evidence="6">
    <location>
        <begin position="83"/>
        <end position="106"/>
    </location>
</feature>
<evidence type="ECO:0000256" key="5">
    <source>
        <dbReference type="SAM" id="MobiDB-lite"/>
    </source>
</evidence>
<dbReference type="Pfam" id="PF07690">
    <property type="entry name" value="MFS_1"/>
    <property type="match status" value="1"/>
</dbReference>
<evidence type="ECO:0000256" key="1">
    <source>
        <dbReference type="ARBA" id="ARBA00004141"/>
    </source>
</evidence>
<keyword evidence="4 6" id="KW-0472">Membrane</keyword>
<feature type="transmembrane region" description="Helical" evidence="6">
    <location>
        <begin position="202"/>
        <end position="222"/>
    </location>
</feature>
<feature type="transmembrane region" description="Helical" evidence="6">
    <location>
        <begin position="309"/>
        <end position="330"/>
    </location>
</feature>
<protein>
    <submittedName>
        <fullName evidence="8">MFS transporter</fullName>
    </submittedName>
</protein>
<name>A0A7X1KLS6_9SPHN</name>
<dbReference type="InterPro" id="IPR020846">
    <property type="entry name" value="MFS_dom"/>
</dbReference>
<feature type="domain" description="Major facilitator superfamily (MFS) profile" evidence="7">
    <location>
        <begin position="48"/>
        <end position="454"/>
    </location>
</feature>
<dbReference type="Proteomes" id="UP000566813">
    <property type="component" value="Unassembled WGS sequence"/>
</dbReference>
<feature type="transmembrane region" description="Helical" evidence="6">
    <location>
        <begin position="113"/>
        <end position="129"/>
    </location>
</feature>
<dbReference type="CDD" id="cd17319">
    <property type="entry name" value="MFS_ExuT_GudP_like"/>
    <property type="match status" value="1"/>
</dbReference>
<dbReference type="GO" id="GO:0022857">
    <property type="term" value="F:transmembrane transporter activity"/>
    <property type="evidence" value="ECO:0007669"/>
    <property type="project" value="InterPro"/>
</dbReference>
<organism evidence="8 9">
    <name type="scientific">Novosphingobium flavum</name>
    <dbReference type="NCBI Taxonomy" id="1778672"/>
    <lineage>
        <taxon>Bacteria</taxon>
        <taxon>Pseudomonadati</taxon>
        <taxon>Pseudomonadota</taxon>
        <taxon>Alphaproteobacteria</taxon>
        <taxon>Sphingomonadales</taxon>
        <taxon>Sphingomonadaceae</taxon>
        <taxon>Novosphingobium</taxon>
    </lineage>
</organism>
<reference evidence="8 9" key="1">
    <citation type="submission" date="2020-08" db="EMBL/GenBank/DDBJ databases">
        <title>The genome sequence of type strain Novosphingobium flavum NBRC 111647.</title>
        <authorList>
            <person name="Liu Y."/>
        </authorList>
    </citation>
    <scope>NUCLEOTIDE SEQUENCE [LARGE SCALE GENOMIC DNA]</scope>
    <source>
        <strain evidence="8 9">NBRC 111647</strain>
    </source>
</reference>
<evidence type="ECO:0000256" key="6">
    <source>
        <dbReference type="SAM" id="Phobius"/>
    </source>
</evidence>
<evidence type="ECO:0000256" key="3">
    <source>
        <dbReference type="ARBA" id="ARBA00022989"/>
    </source>
</evidence>
<gene>
    <name evidence="8" type="ORF">H7F51_10180</name>
</gene>
<dbReference type="AlphaFoldDB" id="A0A7X1KLS6"/>
<dbReference type="PIRSF" id="PIRSF002808">
    <property type="entry name" value="Hexose_phosphate_transp"/>
    <property type="match status" value="1"/>
</dbReference>
<evidence type="ECO:0000313" key="9">
    <source>
        <dbReference type="Proteomes" id="UP000566813"/>
    </source>
</evidence>
<dbReference type="GO" id="GO:0016020">
    <property type="term" value="C:membrane"/>
    <property type="evidence" value="ECO:0007669"/>
    <property type="project" value="UniProtKB-SubCell"/>
</dbReference>
<keyword evidence="2 6" id="KW-0812">Transmembrane</keyword>
<feature type="compositionally biased region" description="Basic and acidic residues" evidence="5">
    <location>
        <begin position="1"/>
        <end position="17"/>
    </location>
</feature>
<dbReference type="InterPro" id="IPR050382">
    <property type="entry name" value="MFS_Na/Anion_cotransporter"/>
</dbReference>
<keyword evidence="3 6" id="KW-1133">Transmembrane helix</keyword>
<feature type="transmembrane region" description="Helical" evidence="6">
    <location>
        <begin position="268"/>
        <end position="289"/>
    </location>
</feature>
<evidence type="ECO:0000259" key="7">
    <source>
        <dbReference type="PROSITE" id="PS50850"/>
    </source>
</evidence>
<comment type="subcellular location">
    <subcellularLocation>
        <location evidence="1">Membrane</location>
        <topology evidence="1">Multi-pass membrane protein</topology>
    </subcellularLocation>
</comment>
<dbReference type="InterPro" id="IPR036259">
    <property type="entry name" value="MFS_trans_sf"/>
</dbReference>
<dbReference type="InterPro" id="IPR011701">
    <property type="entry name" value="MFS"/>
</dbReference>
<dbReference type="PROSITE" id="PS50850">
    <property type="entry name" value="MFS"/>
    <property type="match status" value="1"/>
</dbReference>
<dbReference type="PANTHER" id="PTHR11662">
    <property type="entry name" value="SOLUTE CARRIER FAMILY 17"/>
    <property type="match status" value="1"/>
</dbReference>
<evidence type="ECO:0000256" key="2">
    <source>
        <dbReference type="ARBA" id="ARBA00022692"/>
    </source>
</evidence>
<feature type="transmembrane region" description="Helical" evidence="6">
    <location>
        <begin position="174"/>
        <end position="196"/>
    </location>
</feature>
<dbReference type="InterPro" id="IPR000849">
    <property type="entry name" value="Sugar_P_transporter"/>
</dbReference>
<feature type="transmembrane region" description="Helical" evidence="6">
    <location>
        <begin position="428"/>
        <end position="449"/>
    </location>
</feature>
<feature type="region of interest" description="Disordered" evidence="5">
    <location>
        <begin position="1"/>
        <end position="37"/>
    </location>
</feature>
<dbReference type="PANTHER" id="PTHR11662:SF333">
    <property type="entry name" value="D-GALACTONATE TRANSPORTER"/>
    <property type="match status" value="1"/>
</dbReference>
<evidence type="ECO:0000313" key="8">
    <source>
        <dbReference type="EMBL" id="MBC2665892.1"/>
    </source>
</evidence>
<dbReference type="SUPFAM" id="SSF103473">
    <property type="entry name" value="MFS general substrate transporter"/>
    <property type="match status" value="1"/>
</dbReference>
<evidence type="ECO:0000256" key="4">
    <source>
        <dbReference type="ARBA" id="ARBA00023136"/>
    </source>
</evidence>
<accession>A0A7X1KLS6</accession>
<feature type="transmembrane region" description="Helical" evidence="6">
    <location>
        <begin position="399"/>
        <end position="422"/>
    </location>
</feature>
<dbReference type="Gene3D" id="1.20.1250.20">
    <property type="entry name" value="MFS general substrate transporter like domains"/>
    <property type="match status" value="2"/>
</dbReference>
<feature type="transmembrane region" description="Helical" evidence="6">
    <location>
        <begin position="342"/>
        <end position="360"/>
    </location>
</feature>
<sequence>MALQVDHDPGRDRDRLGPRRPWLSTGGASPDLAEGAQRMKPTRARLGVLALISTATLINYLDRSVMGVAKPELVAELHISPEVMGLIFSAFSWTYALAQIPGGFVIDKLGTRLTYALSLGLWSTATAIHGFMTNIAGLVSARLALGIAEAPCFPANSRVMSTWFPQQERARATGVYTVGEYIGLGLLIPVLAWIMGHYGWRSLFWIVGAIGVVFALIFHTMYREPHESGRANQAERDLIAAGGGVASATQALGFSWGRVWRLVTTRQIAGASIGQFCSNSTLVFFLTWFPSYLAEERGMSFIKSGYMVSLPYLGASVGVMLGGVASDWLIRATGSPSIGRKAPIIAGLLLCSTMGLANFLDSNAAVIAIMSVAFFGQGLAGLGWALVSDVAPKEMMGLTGGLFNFFANLAGIITPLVVGFVVGATGSFYGALAYVGALGIVGALAYLFLLGPVERVTIE</sequence>
<proteinExistence type="predicted"/>